<proteinExistence type="inferred from homology"/>
<comment type="caution">
    <text evidence="4">The sequence shown here is derived from an EMBL/GenBank/DDBJ whole genome shotgun (WGS) entry which is preliminary data.</text>
</comment>
<dbReference type="SUPFAM" id="SSF143011">
    <property type="entry name" value="RelE-like"/>
    <property type="match status" value="1"/>
</dbReference>
<evidence type="ECO:0000256" key="1">
    <source>
        <dbReference type="ARBA" id="ARBA00022649"/>
    </source>
</evidence>
<evidence type="ECO:0000313" key="4">
    <source>
        <dbReference type="EMBL" id="KXI17774.1"/>
    </source>
</evidence>
<dbReference type="InterPro" id="IPR035093">
    <property type="entry name" value="RelE/ParE_toxin_dom_sf"/>
</dbReference>
<reference evidence="4 5" key="1">
    <citation type="submission" date="2016-02" db="EMBL/GenBank/DDBJ databases">
        <authorList>
            <person name="Wen L."/>
            <person name="He K."/>
            <person name="Yang H."/>
        </authorList>
    </citation>
    <scope>NUCLEOTIDE SEQUENCE [LARGE SCALE GENOMIC DNA]</scope>
    <source>
        <strain evidence="4 5">CMW7778B</strain>
    </source>
</reference>
<dbReference type="GO" id="GO:0006402">
    <property type="term" value="P:mRNA catabolic process"/>
    <property type="evidence" value="ECO:0007669"/>
    <property type="project" value="TreeGrafter"/>
</dbReference>
<dbReference type="GO" id="GO:0006415">
    <property type="term" value="P:translational termination"/>
    <property type="evidence" value="ECO:0007669"/>
    <property type="project" value="TreeGrafter"/>
</dbReference>
<dbReference type="InterPro" id="IPR004386">
    <property type="entry name" value="Toxin_YafQ-like"/>
</dbReference>
<evidence type="ECO:0000313" key="5">
    <source>
        <dbReference type="Proteomes" id="UP000070505"/>
    </source>
</evidence>
<dbReference type="Pfam" id="PF15738">
    <property type="entry name" value="YafQ_toxin"/>
    <property type="match status" value="1"/>
</dbReference>
<accession>A0A135Z842</accession>
<dbReference type="PIRSF" id="PIRSF006156">
    <property type="entry name" value="YafQ"/>
    <property type="match status" value="1"/>
</dbReference>
<keyword evidence="1" id="KW-1277">Toxin-antitoxin system</keyword>
<evidence type="ECO:0000256" key="2">
    <source>
        <dbReference type="ARBA" id="ARBA00061366"/>
    </source>
</evidence>
<dbReference type="Proteomes" id="UP000070505">
    <property type="component" value="Unassembled WGS sequence"/>
</dbReference>
<dbReference type="Gene3D" id="3.30.2310.20">
    <property type="entry name" value="RelE-like"/>
    <property type="match status" value="1"/>
</dbReference>
<name>A0A135Z842_GARVA</name>
<protein>
    <submittedName>
        <fullName evidence="4">Addiction module toxin, RelE/StbE family</fullName>
    </submittedName>
</protein>
<dbReference type="PANTHER" id="PTHR40588">
    <property type="entry name" value="MRNA INTERFERASE TOXIN YAFQ"/>
    <property type="match status" value="1"/>
</dbReference>
<dbReference type="InterPro" id="IPR007712">
    <property type="entry name" value="RelE/ParE_toxin"/>
</dbReference>
<dbReference type="RefSeq" id="WP_075523428.1">
    <property type="nucleotide sequence ID" value="NZ_KQ961857.1"/>
</dbReference>
<dbReference type="EMBL" id="LSRC01000020">
    <property type="protein sequence ID" value="KXI17774.1"/>
    <property type="molecule type" value="Genomic_DNA"/>
</dbReference>
<dbReference type="PANTHER" id="PTHR40588:SF1">
    <property type="entry name" value="MRNA INTERFERASE TOXIN YAFQ"/>
    <property type="match status" value="1"/>
</dbReference>
<dbReference type="FunFam" id="3.30.2310.20:FF:000003">
    <property type="entry name" value="Type II toxin-antitoxin system YafQ family toxin"/>
    <property type="match status" value="1"/>
</dbReference>
<sequence>MLTLTYTSQFKKDMKRIRKREYDTHLVDILLEKLRNEEILDETYQDHPLKGKYLGFRECNVKSDWLLIYIIKENELVLTASRTGTHSDLFNE</sequence>
<dbReference type="AlphaFoldDB" id="A0A135Z842"/>
<gene>
    <name evidence="4" type="ORF">HMPREF3230_00570</name>
</gene>
<feature type="active site" description="Proton donor" evidence="3">
    <location>
        <position position="86"/>
    </location>
</feature>
<dbReference type="NCBIfam" id="TIGR02385">
    <property type="entry name" value="RelE_StbE"/>
    <property type="match status" value="1"/>
</dbReference>
<dbReference type="GO" id="GO:0004521">
    <property type="term" value="F:RNA endonuclease activity"/>
    <property type="evidence" value="ECO:0007669"/>
    <property type="project" value="TreeGrafter"/>
</dbReference>
<evidence type="ECO:0000256" key="3">
    <source>
        <dbReference type="PIRSR" id="PIRSR006156-1"/>
    </source>
</evidence>
<dbReference type="PATRIC" id="fig|2702.101.peg.555"/>
<comment type="similarity">
    <text evidence="2">Belongs to the RelE toxin family. YafQ subfamily.</text>
</comment>
<organism evidence="4 5">
    <name type="scientific">Gardnerella vaginalis</name>
    <dbReference type="NCBI Taxonomy" id="2702"/>
    <lineage>
        <taxon>Bacteria</taxon>
        <taxon>Bacillati</taxon>
        <taxon>Actinomycetota</taxon>
        <taxon>Actinomycetes</taxon>
        <taxon>Bifidobacteriales</taxon>
        <taxon>Bifidobacteriaceae</taxon>
        <taxon>Gardnerella</taxon>
    </lineage>
</organism>